<gene>
    <name evidence="2" type="ORF">FHS42_004439</name>
</gene>
<dbReference type="InterPro" id="IPR032710">
    <property type="entry name" value="NTF2-like_dom_sf"/>
</dbReference>
<name>A0A7W9QBT7_9ACTN</name>
<dbReference type="InterPro" id="IPR037401">
    <property type="entry name" value="SnoaL-like"/>
</dbReference>
<accession>A0A7W9QBT7</accession>
<reference evidence="2 3" key="1">
    <citation type="submission" date="2020-08" db="EMBL/GenBank/DDBJ databases">
        <title>Genomic Encyclopedia of Type Strains, Phase III (KMG-III): the genomes of soil and plant-associated and newly described type strains.</title>
        <authorList>
            <person name="Whitman W."/>
        </authorList>
    </citation>
    <scope>NUCLEOTIDE SEQUENCE [LARGE SCALE GENOMIC DNA]</scope>
    <source>
        <strain evidence="2 3">CECT 8305</strain>
    </source>
</reference>
<sequence>MSQATSTTPAAAIDYDGAVARYFTAWNATDPAERAQAVAAAWVEDGSYTDPLSDASGHDQLVTVIGGAQAQFPGFAFRLTGTVDGHHHTARFSWELVSDADGSAPVAGSDVITLADDGRVRSVFGFLDRVPTA</sequence>
<feature type="domain" description="SnoaL-like" evidence="1">
    <location>
        <begin position="19"/>
        <end position="122"/>
    </location>
</feature>
<dbReference type="Proteomes" id="UP000588098">
    <property type="component" value="Unassembled WGS sequence"/>
</dbReference>
<proteinExistence type="predicted"/>
<dbReference type="Gene3D" id="3.10.450.50">
    <property type="match status" value="1"/>
</dbReference>
<evidence type="ECO:0000259" key="1">
    <source>
        <dbReference type="Pfam" id="PF12680"/>
    </source>
</evidence>
<evidence type="ECO:0000313" key="3">
    <source>
        <dbReference type="Proteomes" id="UP000588098"/>
    </source>
</evidence>
<dbReference type="EMBL" id="JACHJL010000011">
    <property type="protein sequence ID" value="MBB5937360.1"/>
    <property type="molecule type" value="Genomic_DNA"/>
</dbReference>
<keyword evidence="3" id="KW-1185">Reference proteome</keyword>
<evidence type="ECO:0000313" key="2">
    <source>
        <dbReference type="EMBL" id="MBB5937360.1"/>
    </source>
</evidence>
<dbReference type="SUPFAM" id="SSF54427">
    <property type="entry name" value="NTF2-like"/>
    <property type="match status" value="1"/>
</dbReference>
<dbReference type="RefSeq" id="WP_184574265.1">
    <property type="nucleotide sequence ID" value="NZ_JACHJL010000011.1"/>
</dbReference>
<dbReference type="Pfam" id="PF12680">
    <property type="entry name" value="SnoaL_2"/>
    <property type="match status" value="1"/>
</dbReference>
<dbReference type="AlphaFoldDB" id="A0A7W9QBT7"/>
<organism evidence="2 3">
    <name type="scientific">Streptomyces zagrosensis</name>
    <dbReference type="NCBI Taxonomy" id="1042984"/>
    <lineage>
        <taxon>Bacteria</taxon>
        <taxon>Bacillati</taxon>
        <taxon>Actinomycetota</taxon>
        <taxon>Actinomycetes</taxon>
        <taxon>Kitasatosporales</taxon>
        <taxon>Streptomycetaceae</taxon>
        <taxon>Streptomyces</taxon>
    </lineage>
</organism>
<comment type="caution">
    <text evidence="2">The sequence shown here is derived from an EMBL/GenBank/DDBJ whole genome shotgun (WGS) entry which is preliminary data.</text>
</comment>
<protein>
    <recommendedName>
        <fullName evidence="1">SnoaL-like domain-containing protein</fullName>
    </recommendedName>
</protein>